<keyword evidence="5 8" id="KW-0812">Transmembrane</keyword>
<feature type="transmembrane region" description="Helical" evidence="8">
    <location>
        <begin position="132"/>
        <end position="154"/>
    </location>
</feature>
<feature type="transmembrane region" description="Helical" evidence="8">
    <location>
        <begin position="184"/>
        <end position="201"/>
    </location>
</feature>
<reference evidence="9" key="1">
    <citation type="journal article" date="2014" name="Int. J. Syst. Evol. Microbiol.">
        <title>Complete genome sequence of Corynebacterium casei LMG S-19264T (=DSM 44701T), isolated from a smear-ripened cheese.</title>
        <authorList>
            <consortium name="US DOE Joint Genome Institute (JGI-PGF)"/>
            <person name="Walter F."/>
            <person name="Albersmeier A."/>
            <person name="Kalinowski J."/>
            <person name="Ruckert C."/>
        </authorList>
    </citation>
    <scope>NUCLEOTIDE SEQUENCE</scope>
    <source>
        <strain evidence="9">CGMCC 1.14988</strain>
    </source>
</reference>
<keyword evidence="3" id="KW-0813">Transport</keyword>
<evidence type="ECO:0000256" key="8">
    <source>
        <dbReference type="SAM" id="Phobius"/>
    </source>
</evidence>
<evidence type="ECO:0000313" key="10">
    <source>
        <dbReference type="Proteomes" id="UP000650511"/>
    </source>
</evidence>
<reference evidence="9" key="2">
    <citation type="submission" date="2020-09" db="EMBL/GenBank/DDBJ databases">
        <authorList>
            <person name="Sun Q."/>
            <person name="Zhou Y."/>
        </authorList>
    </citation>
    <scope>NUCLEOTIDE SEQUENCE</scope>
    <source>
        <strain evidence="9">CGMCC 1.14988</strain>
    </source>
</reference>
<dbReference type="PANTHER" id="PTHR34979">
    <property type="entry name" value="INNER MEMBRANE PROTEIN YGAZ"/>
    <property type="match status" value="1"/>
</dbReference>
<feature type="transmembrane region" description="Helical" evidence="8">
    <location>
        <begin position="61"/>
        <end position="82"/>
    </location>
</feature>
<keyword evidence="10" id="KW-1185">Reference proteome</keyword>
<comment type="similarity">
    <text evidence="2">Belongs to the AzlC family.</text>
</comment>
<organism evidence="9 10">
    <name type="scientific">Egicoccus halophilus</name>
    <dbReference type="NCBI Taxonomy" id="1670830"/>
    <lineage>
        <taxon>Bacteria</taxon>
        <taxon>Bacillati</taxon>
        <taxon>Actinomycetota</taxon>
        <taxon>Nitriliruptoria</taxon>
        <taxon>Egicoccales</taxon>
        <taxon>Egicoccaceae</taxon>
        <taxon>Egicoccus</taxon>
    </lineage>
</organism>
<evidence type="ECO:0000256" key="6">
    <source>
        <dbReference type="ARBA" id="ARBA00022989"/>
    </source>
</evidence>
<keyword evidence="4" id="KW-1003">Cell membrane</keyword>
<evidence type="ECO:0000256" key="7">
    <source>
        <dbReference type="ARBA" id="ARBA00023136"/>
    </source>
</evidence>
<evidence type="ECO:0000256" key="4">
    <source>
        <dbReference type="ARBA" id="ARBA00022475"/>
    </source>
</evidence>
<name>A0A8J3EVQ5_9ACTN</name>
<sequence>MSTSTVPAADRRAIVRDAVGIGVATGTFGLSYGAIAVAAGLSLPQTVALSLLMFTGASQFALVGVVGAGGGPLASAATAVLLGTRNALYGLRLSSLLHTRGPRRLLASQLVIDESAAMAVAQPDAARSRVGFWATGVAVFVLWNLGTVIGAVGADLLEDPAAFGLDVAGPAAFVALLAPRLRDVPAWVVAVVAALTAIAVVPFVPAGMPVLVAAAVAAVIALFGRERPVVGTAAEPPDEGES</sequence>
<comment type="subcellular location">
    <subcellularLocation>
        <location evidence="1">Cell membrane</location>
        <topology evidence="1">Multi-pass membrane protein</topology>
    </subcellularLocation>
</comment>
<keyword evidence="7 8" id="KW-0472">Membrane</keyword>
<dbReference type="Proteomes" id="UP000650511">
    <property type="component" value="Unassembled WGS sequence"/>
</dbReference>
<evidence type="ECO:0000256" key="1">
    <source>
        <dbReference type="ARBA" id="ARBA00004651"/>
    </source>
</evidence>
<feature type="transmembrane region" description="Helical" evidence="8">
    <location>
        <begin position="21"/>
        <end position="41"/>
    </location>
</feature>
<feature type="transmembrane region" description="Helical" evidence="8">
    <location>
        <begin position="207"/>
        <end position="224"/>
    </location>
</feature>
<dbReference type="PANTHER" id="PTHR34979:SF1">
    <property type="entry name" value="INNER MEMBRANE PROTEIN YGAZ"/>
    <property type="match status" value="1"/>
</dbReference>
<evidence type="ECO:0000256" key="2">
    <source>
        <dbReference type="ARBA" id="ARBA00010735"/>
    </source>
</evidence>
<proteinExistence type="inferred from homology"/>
<dbReference type="GO" id="GO:1903785">
    <property type="term" value="P:L-valine transmembrane transport"/>
    <property type="evidence" value="ECO:0007669"/>
    <property type="project" value="TreeGrafter"/>
</dbReference>
<feature type="transmembrane region" description="Helical" evidence="8">
    <location>
        <begin position="160"/>
        <end position="177"/>
    </location>
</feature>
<evidence type="ECO:0000256" key="3">
    <source>
        <dbReference type="ARBA" id="ARBA00022448"/>
    </source>
</evidence>
<dbReference type="InterPro" id="IPR011606">
    <property type="entry name" value="Brnchd-chn_aa_trnsp_permease"/>
</dbReference>
<dbReference type="GO" id="GO:0005886">
    <property type="term" value="C:plasma membrane"/>
    <property type="evidence" value="ECO:0007669"/>
    <property type="project" value="UniProtKB-SubCell"/>
</dbReference>
<comment type="caution">
    <text evidence="9">The sequence shown here is derived from an EMBL/GenBank/DDBJ whole genome shotgun (WGS) entry which is preliminary data.</text>
</comment>
<dbReference type="Pfam" id="PF03591">
    <property type="entry name" value="AzlC"/>
    <property type="match status" value="1"/>
</dbReference>
<accession>A0A8J3EVQ5</accession>
<evidence type="ECO:0000256" key="5">
    <source>
        <dbReference type="ARBA" id="ARBA00022692"/>
    </source>
</evidence>
<dbReference type="EMBL" id="BMHA01000017">
    <property type="protein sequence ID" value="GGI09644.1"/>
    <property type="molecule type" value="Genomic_DNA"/>
</dbReference>
<protein>
    <submittedName>
        <fullName evidence="9">Branched-chain amino acid ABC transporter permease</fullName>
    </submittedName>
</protein>
<gene>
    <name evidence="9" type="ORF">GCM10011354_35100</name>
</gene>
<keyword evidence="6 8" id="KW-1133">Transmembrane helix</keyword>
<evidence type="ECO:0000313" key="9">
    <source>
        <dbReference type="EMBL" id="GGI09644.1"/>
    </source>
</evidence>
<dbReference type="AlphaFoldDB" id="A0A8J3EVQ5"/>